<accession>A0ABT7S9P4</accession>
<keyword evidence="2" id="KW-1185">Reference proteome</keyword>
<organism evidence="1 2">
    <name type="scientific">Cellulomonas edaphi</name>
    <dbReference type="NCBI Taxonomy" id="3053468"/>
    <lineage>
        <taxon>Bacteria</taxon>
        <taxon>Bacillati</taxon>
        <taxon>Actinomycetota</taxon>
        <taxon>Actinomycetes</taxon>
        <taxon>Micrococcales</taxon>
        <taxon>Cellulomonadaceae</taxon>
        <taxon>Cellulomonas</taxon>
    </lineage>
</organism>
<reference evidence="1 2" key="1">
    <citation type="submission" date="2023-06" db="EMBL/GenBank/DDBJ databases">
        <title>Cellulomonas sp. MW9 Whole genome sequence.</title>
        <authorList>
            <person name="Park S."/>
        </authorList>
    </citation>
    <scope>NUCLEOTIDE SEQUENCE [LARGE SCALE GENOMIC DNA]</scope>
    <source>
        <strain evidence="1 2">MW9</strain>
    </source>
</reference>
<protein>
    <recommendedName>
        <fullName evidence="3">Right handed beta helix domain-containing protein</fullName>
    </recommendedName>
</protein>
<dbReference type="Proteomes" id="UP001321453">
    <property type="component" value="Unassembled WGS sequence"/>
</dbReference>
<sequence length="69" mass="6916">MTVDTVLHADLVCAGPGLTLGADATVSLGDNDARHNAGWGIYVPGAVDLGGNTARHNGRSPQCVGVVCT</sequence>
<dbReference type="RefSeq" id="WP_289447789.1">
    <property type="nucleotide sequence ID" value="NZ_JAUCGR010000003.1"/>
</dbReference>
<evidence type="ECO:0000313" key="1">
    <source>
        <dbReference type="EMBL" id="MDM7832343.1"/>
    </source>
</evidence>
<evidence type="ECO:0000313" key="2">
    <source>
        <dbReference type="Proteomes" id="UP001321453"/>
    </source>
</evidence>
<gene>
    <name evidence="1" type="ORF">QRT05_13445</name>
</gene>
<name>A0ABT7S9P4_9CELL</name>
<dbReference type="EMBL" id="JAUCGR010000003">
    <property type="protein sequence ID" value="MDM7832343.1"/>
    <property type="molecule type" value="Genomic_DNA"/>
</dbReference>
<evidence type="ECO:0008006" key="3">
    <source>
        <dbReference type="Google" id="ProtNLM"/>
    </source>
</evidence>
<comment type="caution">
    <text evidence="1">The sequence shown here is derived from an EMBL/GenBank/DDBJ whole genome shotgun (WGS) entry which is preliminary data.</text>
</comment>
<proteinExistence type="predicted"/>